<name>A0ABZ0IKE2_9BACT</name>
<accession>A0ABZ0IKE2</accession>
<proteinExistence type="predicted"/>
<reference evidence="1 2" key="1">
    <citation type="journal article" date="2023" name="Microbiol. Resour. Announc.">
        <title>Complete Genome Sequence of Imperialibacter roseus strain P4T.</title>
        <authorList>
            <person name="Tizabi D.R."/>
            <person name="Bachvaroff T."/>
            <person name="Hill R.T."/>
        </authorList>
    </citation>
    <scope>NUCLEOTIDE SEQUENCE [LARGE SCALE GENOMIC DNA]</scope>
    <source>
        <strain evidence="1 2">P4T</strain>
    </source>
</reference>
<protein>
    <recommendedName>
        <fullName evidence="3">DUF481 domain-containing protein</fullName>
    </recommendedName>
</protein>
<dbReference type="EMBL" id="CP136051">
    <property type="protein sequence ID" value="WOK05493.1"/>
    <property type="molecule type" value="Genomic_DNA"/>
</dbReference>
<dbReference type="RefSeq" id="WP_317488254.1">
    <property type="nucleotide sequence ID" value="NZ_CP136051.1"/>
</dbReference>
<keyword evidence="2" id="KW-1185">Reference proteome</keyword>
<evidence type="ECO:0000313" key="2">
    <source>
        <dbReference type="Proteomes" id="UP001302349"/>
    </source>
</evidence>
<dbReference type="Proteomes" id="UP001302349">
    <property type="component" value="Chromosome"/>
</dbReference>
<evidence type="ECO:0000313" key="1">
    <source>
        <dbReference type="EMBL" id="WOK05493.1"/>
    </source>
</evidence>
<gene>
    <name evidence="1" type="ORF">RT717_20680</name>
</gene>
<organism evidence="1 2">
    <name type="scientific">Imperialibacter roseus</name>
    <dbReference type="NCBI Taxonomy" id="1324217"/>
    <lineage>
        <taxon>Bacteria</taxon>
        <taxon>Pseudomonadati</taxon>
        <taxon>Bacteroidota</taxon>
        <taxon>Cytophagia</taxon>
        <taxon>Cytophagales</taxon>
        <taxon>Flammeovirgaceae</taxon>
        <taxon>Imperialibacter</taxon>
    </lineage>
</organism>
<sequence length="427" mass="49817">MYFKTVLLIASICLTNYLPSISQTPKTEKIKLFLDCSSTRCDRTYIRTEINLVDFVNNRTQADVHLLLTDQRAGNGGRTYQLIFFGQNDFSGKRDTLSFSMPPSATDVEYREKLLNLIKIGLVPYVAQTAWINEMMVAMKADGMDADEYEASRAEDKWDYWVFRVGGRGNLSEDQNYKETELNSYISVNRTVPENRTELRVGYGRERSDFEYVNDDGTLESYSVRNSNWYLNHLFVNSFGDHWSYGYYLFVRNSTFSNYQHSIRARPAIEYNFFPYSEVNTKYFALSYMADVRNNSYYEETIYDKNNEWLYGHRAQAVVSFKQRWGNLSSTASYFNYFHDWSQNSIQIDLNADVRVKGNLSFFVNFYGSLSRNQVFIAKGESSVEDVLARRKQLASGYEYGTWFGINYRFGSINNSFINPRFSDEVD</sequence>
<evidence type="ECO:0008006" key="3">
    <source>
        <dbReference type="Google" id="ProtNLM"/>
    </source>
</evidence>